<evidence type="ECO:0000313" key="1">
    <source>
        <dbReference type="EMBL" id="KJV85533.1"/>
    </source>
</evidence>
<reference evidence="1 2" key="1">
    <citation type="submission" date="2015-01" db="EMBL/GenBank/DDBJ databases">
        <title>Genome Sequencing of Rickettsiales.</title>
        <authorList>
            <person name="Daugherty S.C."/>
            <person name="Su Q."/>
            <person name="Abolude K."/>
            <person name="Beier-Sexton M."/>
            <person name="Carlyon J.A."/>
            <person name="Carter R."/>
            <person name="Day N.P."/>
            <person name="Dumler S.J."/>
            <person name="Dyachenko V."/>
            <person name="Godinez A."/>
            <person name="Kurtti T.J."/>
            <person name="Lichay M."/>
            <person name="Mullins K.E."/>
            <person name="Ott S."/>
            <person name="Pappas-Brown V."/>
            <person name="Paris D.H."/>
            <person name="Patel P."/>
            <person name="Richards A.L."/>
            <person name="Sadzewicz L."/>
            <person name="Sears K."/>
            <person name="Seidman D."/>
            <person name="Sengamalay N."/>
            <person name="Stenos J."/>
            <person name="Tallon L.J."/>
            <person name="Vincent G."/>
            <person name="Fraser C.M."/>
            <person name="Munderloh U."/>
            <person name="Dunning-Hotopp J.C."/>
        </authorList>
    </citation>
    <scope>NUCLEOTIDE SEQUENCE [LARGE SCALE GENOMIC DNA]</scope>
    <source>
        <strain evidence="1 2">ApWI1</strain>
    </source>
</reference>
<accession>A0A0F3PZ01</accession>
<dbReference type="AlphaFoldDB" id="A0A0F3PZ01"/>
<protein>
    <submittedName>
        <fullName evidence="1">Uncharacterized protein</fullName>
    </submittedName>
</protein>
<organism evidence="1 2">
    <name type="scientific">Anaplasma phagocytophilum str. ApWI1</name>
    <dbReference type="NCBI Taxonomy" id="1359155"/>
    <lineage>
        <taxon>Bacteria</taxon>
        <taxon>Pseudomonadati</taxon>
        <taxon>Pseudomonadota</taxon>
        <taxon>Alphaproteobacteria</taxon>
        <taxon>Rickettsiales</taxon>
        <taxon>Anaplasmataceae</taxon>
        <taxon>Anaplasma</taxon>
        <taxon>phagocytophilum group</taxon>
    </lineage>
</organism>
<gene>
    <name evidence="1" type="ORF">APHWI1_0079</name>
</gene>
<comment type="caution">
    <text evidence="1">The sequence shown here is derived from an EMBL/GenBank/DDBJ whole genome shotgun (WGS) entry which is preliminary data.</text>
</comment>
<name>A0A0F3PZ01_ANAPH</name>
<dbReference type="PATRIC" id="fig|1359155.3.peg.86"/>
<dbReference type="EMBL" id="LAOF01000001">
    <property type="protein sequence ID" value="KJV85533.1"/>
    <property type="molecule type" value="Genomic_DNA"/>
</dbReference>
<proteinExistence type="predicted"/>
<evidence type="ECO:0000313" key="2">
    <source>
        <dbReference type="Proteomes" id="UP000033622"/>
    </source>
</evidence>
<sequence>MKKLEISHSYISLFGIKLDNTFLVMYSSAQTPLWLLSLAEFCSTA</sequence>
<dbReference type="Proteomes" id="UP000033622">
    <property type="component" value="Unassembled WGS sequence"/>
</dbReference>